<name>A0A2S0WHY7_9ACTN</name>
<comment type="subcellular location">
    <subcellularLocation>
        <location evidence="1 7">Cell membrane</location>
        <topology evidence="1 7">Multi-pass membrane protein</topology>
    </subcellularLocation>
</comment>
<gene>
    <name evidence="8" type="ORF">C3E78_01240</name>
</gene>
<evidence type="ECO:0000256" key="3">
    <source>
        <dbReference type="ARBA" id="ARBA00022475"/>
    </source>
</evidence>
<keyword evidence="3" id="KW-1003">Cell membrane</keyword>
<dbReference type="PANTHER" id="PTHR30561:SF1">
    <property type="entry name" value="MULTIDRUG TRANSPORTER EMRE"/>
    <property type="match status" value="1"/>
</dbReference>
<keyword evidence="9" id="KW-1185">Reference proteome</keyword>
<keyword evidence="6" id="KW-0472">Membrane</keyword>
<accession>A0A2S0WHY7</accession>
<evidence type="ECO:0000256" key="2">
    <source>
        <dbReference type="ARBA" id="ARBA00022448"/>
    </source>
</evidence>
<dbReference type="AlphaFoldDB" id="A0A2S0WHY7"/>
<evidence type="ECO:0000256" key="7">
    <source>
        <dbReference type="RuleBase" id="RU003942"/>
    </source>
</evidence>
<dbReference type="GO" id="GO:0015220">
    <property type="term" value="F:choline transmembrane transporter activity"/>
    <property type="evidence" value="ECO:0007669"/>
    <property type="project" value="TreeGrafter"/>
</dbReference>
<dbReference type="EMBL" id="CP026952">
    <property type="protein sequence ID" value="AWB90956.1"/>
    <property type="molecule type" value="Genomic_DNA"/>
</dbReference>
<dbReference type="RefSeq" id="WP_108576602.1">
    <property type="nucleotide sequence ID" value="NZ_CP026952.1"/>
</dbReference>
<evidence type="ECO:0000313" key="8">
    <source>
        <dbReference type="EMBL" id="AWB90956.1"/>
    </source>
</evidence>
<dbReference type="GO" id="GO:0015199">
    <property type="term" value="F:amino-acid betaine transmembrane transporter activity"/>
    <property type="evidence" value="ECO:0007669"/>
    <property type="project" value="TreeGrafter"/>
</dbReference>
<dbReference type="GO" id="GO:0015297">
    <property type="term" value="F:antiporter activity"/>
    <property type="evidence" value="ECO:0007669"/>
    <property type="project" value="TreeGrafter"/>
</dbReference>
<evidence type="ECO:0000256" key="4">
    <source>
        <dbReference type="ARBA" id="ARBA00022692"/>
    </source>
</evidence>
<dbReference type="Gene3D" id="1.10.3730.20">
    <property type="match status" value="1"/>
</dbReference>
<dbReference type="GO" id="GO:0005886">
    <property type="term" value="C:plasma membrane"/>
    <property type="evidence" value="ECO:0007669"/>
    <property type="project" value="UniProtKB-SubCell"/>
</dbReference>
<sequence length="106" mass="10820">MQWFLLGLAITVEVVATLSLKVATGGRPRWYAGVAAGYVTALVLLSLALDAGLGLGVAYGIWTATGVAATAILSRVLFKEPLTLLMTAGIGLIVAGVLLIELGASH</sequence>
<protein>
    <submittedName>
        <fullName evidence="8">QacE family quaternary ammonium compound efflux SMR transporter</fullName>
    </submittedName>
</protein>
<dbReference type="InterPro" id="IPR000390">
    <property type="entry name" value="Small_drug/metabolite_transptr"/>
</dbReference>
<dbReference type="InterPro" id="IPR037185">
    <property type="entry name" value="EmrE-like"/>
</dbReference>
<evidence type="ECO:0000256" key="6">
    <source>
        <dbReference type="ARBA" id="ARBA00023136"/>
    </source>
</evidence>
<keyword evidence="5" id="KW-1133">Transmembrane helix</keyword>
<evidence type="ECO:0000256" key="5">
    <source>
        <dbReference type="ARBA" id="ARBA00022989"/>
    </source>
</evidence>
<evidence type="ECO:0000313" key="9">
    <source>
        <dbReference type="Proteomes" id="UP000244384"/>
    </source>
</evidence>
<accession>A0A5F2EZ92</accession>
<dbReference type="SUPFAM" id="SSF103481">
    <property type="entry name" value="Multidrug resistance efflux transporter EmrE"/>
    <property type="match status" value="1"/>
</dbReference>
<dbReference type="OrthoDB" id="3175079at2"/>
<dbReference type="GO" id="GO:0031460">
    <property type="term" value="P:glycine betaine transport"/>
    <property type="evidence" value="ECO:0007669"/>
    <property type="project" value="TreeGrafter"/>
</dbReference>
<dbReference type="Pfam" id="PF00893">
    <property type="entry name" value="Multi_Drug_Res"/>
    <property type="match status" value="1"/>
</dbReference>
<dbReference type="InterPro" id="IPR045324">
    <property type="entry name" value="Small_multidrug_res"/>
</dbReference>
<keyword evidence="4 7" id="KW-0812">Transmembrane</keyword>
<proteinExistence type="inferred from homology"/>
<dbReference type="KEGG" id="aez:C3E78_01240"/>
<dbReference type="Proteomes" id="UP000244384">
    <property type="component" value="Chromosome"/>
</dbReference>
<evidence type="ECO:0000256" key="1">
    <source>
        <dbReference type="ARBA" id="ARBA00004651"/>
    </source>
</evidence>
<organism evidence="8 9">
    <name type="scientific">Aeromicrobium chenweiae</name>
    <dbReference type="NCBI Taxonomy" id="2079793"/>
    <lineage>
        <taxon>Bacteria</taxon>
        <taxon>Bacillati</taxon>
        <taxon>Actinomycetota</taxon>
        <taxon>Actinomycetes</taxon>
        <taxon>Propionibacteriales</taxon>
        <taxon>Nocardioidaceae</taxon>
        <taxon>Aeromicrobium</taxon>
    </lineage>
</organism>
<keyword evidence="2" id="KW-0813">Transport</keyword>
<comment type="similarity">
    <text evidence="7">Belongs to the drug/metabolite transporter (DMT) superfamily. Small multidrug resistance (SMR) (TC 2.A.7.1) family.</text>
</comment>
<dbReference type="PANTHER" id="PTHR30561">
    <property type="entry name" value="SMR FAMILY PROTON-DEPENDENT DRUG EFFLUX TRANSPORTER SUGE"/>
    <property type="match status" value="1"/>
</dbReference>
<reference evidence="9" key="1">
    <citation type="submission" date="2018-01" db="EMBL/GenBank/DDBJ databases">
        <authorList>
            <person name="Li J."/>
        </authorList>
    </citation>
    <scope>NUCLEOTIDE SEQUENCE [LARGE SCALE GENOMIC DNA]</scope>
    <source>
        <strain evidence="9">592</strain>
    </source>
</reference>